<dbReference type="EMBL" id="CM026430">
    <property type="protein sequence ID" value="KAG0562666.1"/>
    <property type="molecule type" value="Genomic_DNA"/>
</dbReference>
<name>A0A8T0GSM2_CERPU</name>
<sequence length="332" mass="37252">MPTRTGQDPFLVWAQTRLKYIYISYSISSPLIFSPLPACYFLWFCIGPFDFQFESIMDPRVVYFKSDRPASKSAFFIKWINTLAVLLSLVIIGLGIWLATRPGDCEKYLTAPVFFVGAFFLLVAILGLFGSWCALVPVLYAYLFLMFLVLLTFLIVTIFIFVVTTPGGGYRVNGQMFLEYKLNSYSKYVQDKLSKQSNWNHVKACIAGTNNCANFNNILPNAYLSTNLNPIQSGCCRPPSECRYPMISFGTFDTSSNNLSSTSNLDCPKFSNNVTVRCYECDSCRGGVAQELKQTGRVAGIISLIIFLILIIVYSVACCASQNATWEHYGRV</sequence>
<organism evidence="7 8">
    <name type="scientific">Ceratodon purpureus</name>
    <name type="common">Fire moss</name>
    <name type="synonym">Dicranum purpureum</name>
    <dbReference type="NCBI Taxonomy" id="3225"/>
    <lineage>
        <taxon>Eukaryota</taxon>
        <taxon>Viridiplantae</taxon>
        <taxon>Streptophyta</taxon>
        <taxon>Embryophyta</taxon>
        <taxon>Bryophyta</taxon>
        <taxon>Bryophytina</taxon>
        <taxon>Bryopsida</taxon>
        <taxon>Dicranidae</taxon>
        <taxon>Pseudoditrichales</taxon>
        <taxon>Ditrichaceae</taxon>
        <taxon>Ceratodon</taxon>
    </lineage>
</organism>
<feature type="transmembrane region" description="Helical" evidence="6">
    <location>
        <begin position="298"/>
        <end position="317"/>
    </location>
</feature>
<comment type="caution">
    <text evidence="7">The sequence shown here is derived from an EMBL/GenBank/DDBJ whole genome shotgun (WGS) entry which is preliminary data.</text>
</comment>
<keyword evidence="3 6" id="KW-0812">Transmembrane</keyword>
<feature type="transmembrane region" description="Helical" evidence="6">
    <location>
        <begin position="111"/>
        <end position="132"/>
    </location>
</feature>
<dbReference type="Proteomes" id="UP000822688">
    <property type="component" value="Chromosome 9"/>
</dbReference>
<feature type="transmembrane region" description="Helical" evidence="6">
    <location>
        <begin position="138"/>
        <end position="163"/>
    </location>
</feature>
<protein>
    <submittedName>
        <fullName evidence="7">Uncharacterized protein</fullName>
    </submittedName>
</protein>
<dbReference type="GO" id="GO:0016020">
    <property type="term" value="C:membrane"/>
    <property type="evidence" value="ECO:0007669"/>
    <property type="project" value="UniProtKB-SubCell"/>
</dbReference>
<dbReference type="PANTHER" id="PTHR32191">
    <property type="entry name" value="TETRASPANIN-8-RELATED"/>
    <property type="match status" value="1"/>
</dbReference>
<reference evidence="7" key="1">
    <citation type="submission" date="2020-06" db="EMBL/GenBank/DDBJ databases">
        <title>WGS assembly of Ceratodon purpureus strain R40.</title>
        <authorList>
            <person name="Carey S.B."/>
            <person name="Jenkins J."/>
            <person name="Shu S."/>
            <person name="Lovell J.T."/>
            <person name="Sreedasyam A."/>
            <person name="Maumus F."/>
            <person name="Tiley G.P."/>
            <person name="Fernandez-Pozo N."/>
            <person name="Barry K."/>
            <person name="Chen C."/>
            <person name="Wang M."/>
            <person name="Lipzen A."/>
            <person name="Daum C."/>
            <person name="Saski C.A."/>
            <person name="Payton A.C."/>
            <person name="Mcbreen J.C."/>
            <person name="Conrad R.E."/>
            <person name="Kollar L.M."/>
            <person name="Olsson S."/>
            <person name="Huttunen S."/>
            <person name="Landis J.B."/>
            <person name="Wickett N.J."/>
            <person name="Johnson M.G."/>
            <person name="Rensing S.A."/>
            <person name="Grimwood J."/>
            <person name="Schmutz J."/>
            <person name="Mcdaniel S.F."/>
        </authorList>
    </citation>
    <scope>NUCLEOTIDE SEQUENCE</scope>
    <source>
        <strain evidence="7">R40</strain>
    </source>
</reference>
<accession>A0A8T0GSM2</accession>
<evidence type="ECO:0000256" key="3">
    <source>
        <dbReference type="ARBA" id="ARBA00022692"/>
    </source>
</evidence>
<comment type="similarity">
    <text evidence="2">Belongs to the tetraspanin (TM4SF) family.</text>
</comment>
<evidence type="ECO:0000256" key="2">
    <source>
        <dbReference type="ARBA" id="ARBA00006840"/>
    </source>
</evidence>
<comment type="subcellular location">
    <subcellularLocation>
        <location evidence="1">Membrane</location>
        <topology evidence="1">Multi-pass membrane protein</topology>
    </subcellularLocation>
</comment>
<feature type="transmembrane region" description="Helical" evidence="6">
    <location>
        <begin position="76"/>
        <end position="99"/>
    </location>
</feature>
<keyword evidence="5 6" id="KW-0472">Membrane</keyword>
<dbReference type="GO" id="GO:0009734">
    <property type="term" value="P:auxin-activated signaling pathway"/>
    <property type="evidence" value="ECO:0007669"/>
    <property type="project" value="InterPro"/>
</dbReference>
<keyword evidence="4 6" id="KW-1133">Transmembrane helix</keyword>
<feature type="transmembrane region" description="Helical" evidence="6">
    <location>
        <begin position="20"/>
        <end position="43"/>
    </location>
</feature>
<gene>
    <name evidence="7" type="ORF">KC19_9G163400</name>
</gene>
<evidence type="ECO:0000256" key="6">
    <source>
        <dbReference type="SAM" id="Phobius"/>
    </source>
</evidence>
<evidence type="ECO:0000256" key="5">
    <source>
        <dbReference type="ARBA" id="ARBA00023136"/>
    </source>
</evidence>
<keyword evidence="8" id="KW-1185">Reference proteome</keyword>
<dbReference type="AlphaFoldDB" id="A0A8T0GSM2"/>
<proteinExistence type="inferred from homology"/>
<dbReference type="InterPro" id="IPR044991">
    <property type="entry name" value="TET_plant"/>
</dbReference>
<evidence type="ECO:0000256" key="1">
    <source>
        <dbReference type="ARBA" id="ARBA00004141"/>
    </source>
</evidence>
<dbReference type="Pfam" id="PF00335">
    <property type="entry name" value="Tetraspanin"/>
    <property type="match status" value="1"/>
</dbReference>
<evidence type="ECO:0000313" key="8">
    <source>
        <dbReference type="Proteomes" id="UP000822688"/>
    </source>
</evidence>
<dbReference type="InterPro" id="IPR018499">
    <property type="entry name" value="Tetraspanin/Peripherin"/>
</dbReference>
<evidence type="ECO:0000313" key="7">
    <source>
        <dbReference type="EMBL" id="KAG0562666.1"/>
    </source>
</evidence>
<evidence type="ECO:0000256" key="4">
    <source>
        <dbReference type="ARBA" id="ARBA00022989"/>
    </source>
</evidence>